<dbReference type="InterPro" id="IPR001610">
    <property type="entry name" value="PAC"/>
</dbReference>
<dbReference type="GO" id="GO:0004673">
    <property type="term" value="F:protein histidine kinase activity"/>
    <property type="evidence" value="ECO:0007669"/>
    <property type="project" value="UniProtKB-EC"/>
</dbReference>
<dbReference type="Pfam" id="PF08447">
    <property type="entry name" value="PAS_3"/>
    <property type="match status" value="1"/>
</dbReference>
<keyword evidence="5" id="KW-0418">Kinase</keyword>
<feature type="domain" description="HTH cro/C1-type" evidence="8">
    <location>
        <begin position="190"/>
        <end position="219"/>
    </location>
</feature>
<evidence type="ECO:0000259" key="7">
    <source>
        <dbReference type="PROSITE" id="PS50113"/>
    </source>
</evidence>
<dbReference type="EC" id="2.7.13.3" evidence="2"/>
<dbReference type="Gene3D" id="3.30.450.20">
    <property type="entry name" value="PAS domain"/>
    <property type="match status" value="1"/>
</dbReference>
<dbReference type="Pfam" id="PF01381">
    <property type="entry name" value="HTH_3"/>
    <property type="match status" value="1"/>
</dbReference>
<evidence type="ECO:0000256" key="5">
    <source>
        <dbReference type="ARBA" id="ARBA00022777"/>
    </source>
</evidence>
<evidence type="ECO:0000256" key="6">
    <source>
        <dbReference type="SAM" id="MobiDB-lite"/>
    </source>
</evidence>
<evidence type="ECO:0000256" key="2">
    <source>
        <dbReference type="ARBA" id="ARBA00012438"/>
    </source>
</evidence>
<comment type="caution">
    <text evidence="9">The sequence shown here is derived from an EMBL/GenBank/DDBJ whole genome shotgun (WGS) entry which is preliminary data.</text>
</comment>
<accession>A0A6L3SUJ8</accession>
<protein>
    <recommendedName>
        <fullName evidence="2">histidine kinase</fullName>
        <ecNumber evidence="2">2.7.13.3</ecNumber>
    </recommendedName>
</protein>
<evidence type="ECO:0000259" key="8">
    <source>
        <dbReference type="PROSITE" id="PS50943"/>
    </source>
</evidence>
<dbReference type="Gene3D" id="2.10.70.100">
    <property type="match status" value="1"/>
</dbReference>
<organism evidence="9 10">
    <name type="scientific">Methylobacterium soli</name>
    <dbReference type="NCBI Taxonomy" id="553447"/>
    <lineage>
        <taxon>Bacteria</taxon>
        <taxon>Pseudomonadati</taxon>
        <taxon>Pseudomonadota</taxon>
        <taxon>Alphaproteobacteria</taxon>
        <taxon>Hyphomicrobiales</taxon>
        <taxon>Methylobacteriaceae</taxon>
        <taxon>Methylobacterium</taxon>
    </lineage>
</organism>
<feature type="region of interest" description="Disordered" evidence="6">
    <location>
        <begin position="139"/>
        <end position="182"/>
    </location>
</feature>
<keyword evidence="4" id="KW-0808">Transferase</keyword>
<feature type="compositionally biased region" description="Low complexity" evidence="6">
    <location>
        <begin position="147"/>
        <end position="159"/>
    </location>
</feature>
<name>A0A6L3SUJ8_9HYPH</name>
<dbReference type="InterPro" id="IPR035965">
    <property type="entry name" value="PAS-like_dom_sf"/>
</dbReference>
<proteinExistence type="predicted"/>
<dbReference type="Proteomes" id="UP000474159">
    <property type="component" value="Unassembled WGS sequence"/>
</dbReference>
<dbReference type="EMBL" id="VZZK01000022">
    <property type="protein sequence ID" value="KAB1077308.1"/>
    <property type="molecule type" value="Genomic_DNA"/>
</dbReference>
<dbReference type="SUPFAM" id="SSF55785">
    <property type="entry name" value="PYP-like sensor domain (PAS domain)"/>
    <property type="match status" value="1"/>
</dbReference>
<comment type="catalytic activity">
    <reaction evidence="1">
        <text>ATP + protein L-histidine = ADP + protein N-phospho-L-histidine.</text>
        <dbReference type="EC" id="2.7.13.3"/>
    </reaction>
</comment>
<dbReference type="InterPro" id="IPR052162">
    <property type="entry name" value="Sensor_kinase/Photoreceptor"/>
</dbReference>
<keyword evidence="10" id="KW-1185">Reference proteome</keyword>
<dbReference type="SMART" id="SM00086">
    <property type="entry name" value="PAC"/>
    <property type="match status" value="1"/>
</dbReference>
<dbReference type="Gene3D" id="1.10.260.40">
    <property type="entry name" value="lambda repressor-like DNA-binding domains"/>
    <property type="match status" value="1"/>
</dbReference>
<dbReference type="CDD" id="cd00093">
    <property type="entry name" value="HTH_XRE"/>
    <property type="match status" value="1"/>
</dbReference>
<dbReference type="GO" id="GO:0003677">
    <property type="term" value="F:DNA binding"/>
    <property type="evidence" value="ECO:0007669"/>
    <property type="project" value="InterPro"/>
</dbReference>
<dbReference type="SUPFAM" id="SSF47413">
    <property type="entry name" value="lambda repressor-like DNA-binding domains"/>
    <property type="match status" value="1"/>
</dbReference>
<dbReference type="PANTHER" id="PTHR43304:SF1">
    <property type="entry name" value="PAC DOMAIN-CONTAINING PROTEIN"/>
    <property type="match status" value="1"/>
</dbReference>
<evidence type="ECO:0000256" key="3">
    <source>
        <dbReference type="ARBA" id="ARBA00022553"/>
    </source>
</evidence>
<sequence>MNSSSIAFSSREFLRMIESLGLTGNWGWSFTTHEQVWSPGLYNVLALEAGTVRPDYDLLLSLVHPDDRPALEGSAEIVRTGFLSDRTFRIIRHDGTMRLLMSRGEVFHTPGGEPIGAAGVVIDVTDRERIGLAYADAARRQGPQAENGIPAGNGAAAPGCQPASLTDPDPESAAEAESFSPEEAIDRRHLRAARALLDWSMADLAQASGLSFSTVRRLEESAEGGTVRSRRAAVAALRAAGIDFTRAAGDAVAIAKVG</sequence>
<evidence type="ECO:0000313" key="9">
    <source>
        <dbReference type="EMBL" id="KAB1077308.1"/>
    </source>
</evidence>
<evidence type="ECO:0000256" key="1">
    <source>
        <dbReference type="ARBA" id="ARBA00000085"/>
    </source>
</evidence>
<dbReference type="PROSITE" id="PS50943">
    <property type="entry name" value="HTH_CROC1"/>
    <property type="match status" value="1"/>
</dbReference>
<gene>
    <name evidence="9" type="ORF">F6X53_19680</name>
</gene>
<evidence type="ECO:0000256" key="4">
    <source>
        <dbReference type="ARBA" id="ARBA00022679"/>
    </source>
</evidence>
<keyword evidence="3" id="KW-0597">Phosphoprotein</keyword>
<dbReference type="PANTHER" id="PTHR43304">
    <property type="entry name" value="PHYTOCHROME-LIKE PROTEIN CPH1"/>
    <property type="match status" value="1"/>
</dbReference>
<dbReference type="AlphaFoldDB" id="A0A6L3SUJ8"/>
<feature type="domain" description="PAC" evidence="7">
    <location>
        <begin position="84"/>
        <end position="136"/>
    </location>
</feature>
<dbReference type="PROSITE" id="PS50113">
    <property type="entry name" value="PAC"/>
    <property type="match status" value="1"/>
</dbReference>
<dbReference type="CDD" id="cd00130">
    <property type="entry name" value="PAS"/>
    <property type="match status" value="1"/>
</dbReference>
<dbReference type="InterPro" id="IPR000700">
    <property type="entry name" value="PAS-assoc_C"/>
</dbReference>
<dbReference type="InterPro" id="IPR001387">
    <property type="entry name" value="Cro/C1-type_HTH"/>
</dbReference>
<reference evidence="9 10" key="1">
    <citation type="submission" date="2019-09" db="EMBL/GenBank/DDBJ databases">
        <title>YIM 48816 draft genome.</title>
        <authorList>
            <person name="Jiang L."/>
        </authorList>
    </citation>
    <scope>NUCLEOTIDE SEQUENCE [LARGE SCALE GENOMIC DNA]</scope>
    <source>
        <strain evidence="9 10">YIM 48816</strain>
    </source>
</reference>
<dbReference type="InterPro" id="IPR010982">
    <property type="entry name" value="Lambda_DNA-bd_dom_sf"/>
</dbReference>
<dbReference type="OrthoDB" id="3782725at2"/>
<evidence type="ECO:0000313" key="10">
    <source>
        <dbReference type="Proteomes" id="UP000474159"/>
    </source>
</evidence>
<dbReference type="InterPro" id="IPR000014">
    <property type="entry name" value="PAS"/>
</dbReference>
<dbReference type="InterPro" id="IPR013655">
    <property type="entry name" value="PAS_fold_3"/>
</dbReference>